<comment type="caution">
    <text evidence="1">The sequence shown here is derived from an EMBL/GenBank/DDBJ whole genome shotgun (WGS) entry which is preliminary data.</text>
</comment>
<protein>
    <recommendedName>
        <fullName evidence="3">DUF1127 domain-containing protein</fullName>
    </recommendedName>
</protein>
<gene>
    <name evidence="1" type="ORF">LZD57_00120</name>
</gene>
<evidence type="ECO:0008006" key="3">
    <source>
        <dbReference type="Google" id="ProtNLM"/>
    </source>
</evidence>
<organism evidence="1 2">
    <name type="scientific">Jiella avicenniae</name>
    <dbReference type="NCBI Taxonomy" id="2907202"/>
    <lineage>
        <taxon>Bacteria</taxon>
        <taxon>Pseudomonadati</taxon>
        <taxon>Pseudomonadota</taxon>
        <taxon>Alphaproteobacteria</taxon>
        <taxon>Hyphomicrobiales</taxon>
        <taxon>Aurantimonadaceae</taxon>
        <taxon>Jiella</taxon>
    </lineage>
</organism>
<dbReference type="AlphaFoldDB" id="A0A9X1T2L8"/>
<keyword evidence="2" id="KW-1185">Reference proteome</keyword>
<dbReference type="EMBL" id="JAJUWU010000001">
    <property type="protein sequence ID" value="MCE7026381.1"/>
    <property type="molecule type" value="Genomic_DNA"/>
</dbReference>
<sequence>MTRLARAGRRMLRALARPIAAFSMRRRKRIVITEETAPESLLRDIGLLDGRGRRGGTGSRDRF</sequence>
<dbReference type="Proteomes" id="UP001139035">
    <property type="component" value="Unassembled WGS sequence"/>
</dbReference>
<evidence type="ECO:0000313" key="1">
    <source>
        <dbReference type="EMBL" id="MCE7026381.1"/>
    </source>
</evidence>
<reference evidence="1" key="1">
    <citation type="submission" date="2022-01" db="EMBL/GenBank/DDBJ databases">
        <title>Jiella avicenniae sp. nov., a novel endophytic bacterium isolated from bark of Avicennia marina.</title>
        <authorList>
            <person name="Tuo L."/>
        </authorList>
    </citation>
    <scope>NUCLEOTIDE SEQUENCE</scope>
    <source>
        <strain evidence="1">CBK1P-4</strain>
    </source>
</reference>
<evidence type="ECO:0000313" key="2">
    <source>
        <dbReference type="Proteomes" id="UP001139035"/>
    </source>
</evidence>
<name>A0A9X1T2L8_9HYPH</name>
<accession>A0A9X1T2L8</accession>
<dbReference type="RefSeq" id="WP_233717085.1">
    <property type="nucleotide sequence ID" value="NZ_JAJUWU010000001.1"/>
</dbReference>
<proteinExistence type="predicted"/>